<dbReference type="RefSeq" id="XP_033679779.1">
    <property type="nucleotide sequence ID" value="XM_033833806.1"/>
</dbReference>
<name>A0A6A6I2S4_9PLEO</name>
<evidence type="ECO:0000313" key="2">
    <source>
        <dbReference type="Proteomes" id="UP000800094"/>
    </source>
</evidence>
<evidence type="ECO:0000313" key="1">
    <source>
        <dbReference type="EMBL" id="KAF2244775.1"/>
    </source>
</evidence>
<gene>
    <name evidence="1" type="ORF">BU26DRAFT_568775</name>
</gene>
<sequence>MEPTKTTSRRNRASIRSHACLTSSRSASSNAPSTLSSLSVTSESPSLCVQILHSYTTLVSPTAWHIFHVNRFWQSELLHLLNGNLIYALNADEPGFFEQNAIYFDPATDVLEVNICGLQGKGDVDRCIARLSGELRSKVTRMELVTDHLIYGQLVVPVPLPRLLARRIYDWVDLLPAVEDVLISGTVMIQSAQAMQEVEDVDVHHICNWGSRVVLERQGLPDVRLDFMGID</sequence>
<proteinExistence type="predicted"/>
<protein>
    <submittedName>
        <fullName evidence="1">Uncharacterized protein</fullName>
    </submittedName>
</protein>
<accession>A0A6A6I2S4</accession>
<reference evidence="1" key="1">
    <citation type="journal article" date="2020" name="Stud. Mycol.">
        <title>101 Dothideomycetes genomes: a test case for predicting lifestyles and emergence of pathogens.</title>
        <authorList>
            <person name="Haridas S."/>
            <person name="Albert R."/>
            <person name="Binder M."/>
            <person name="Bloem J."/>
            <person name="Labutti K."/>
            <person name="Salamov A."/>
            <person name="Andreopoulos B."/>
            <person name="Baker S."/>
            <person name="Barry K."/>
            <person name="Bills G."/>
            <person name="Bluhm B."/>
            <person name="Cannon C."/>
            <person name="Castanera R."/>
            <person name="Culley D."/>
            <person name="Daum C."/>
            <person name="Ezra D."/>
            <person name="Gonzalez J."/>
            <person name="Henrissat B."/>
            <person name="Kuo A."/>
            <person name="Liang C."/>
            <person name="Lipzen A."/>
            <person name="Lutzoni F."/>
            <person name="Magnuson J."/>
            <person name="Mondo S."/>
            <person name="Nolan M."/>
            <person name="Ohm R."/>
            <person name="Pangilinan J."/>
            <person name="Park H.-J."/>
            <person name="Ramirez L."/>
            <person name="Alfaro M."/>
            <person name="Sun H."/>
            <person name="Tritt A."/>
            <person name="Yoshinaga Y."/>
            <person name="Zwiers L.-H."/>
            <person name="Turgeon B."/>
            <person name="Goodwin S."/>
            <person name="Spatafora J."/>
            <person name="Crous P."/>
            <person name="Grigoriev I."/>
        </authorList>
    </citation>
    <scope>NUCLEOTIDE SEQUENCE</scope>
    <source>
        <strain evidence="1">CBS 122368</strain>
    </source>
</reference>
<dbReference type="AlphaFoldDB" id="A0A6A6I2S4"/>
<dbReference type="EMBL" id="ML987202">
    <property type="protein sequence ID" value="KAF2244775.1"/>
    <property type="molecule type" value="Genomic_DNA"/>
</dbReference>
<organism evidence="1 2">
    <name type="scientific">Trematosphaeria pertusa</name>
    <dbReference type="NCBI Taxonomy" id="390896"/>
    <lineage>
        <taxon>Eukaryota</taxon>
        <taxon>Fungi</taxon>
        <taxon>Dikarya</taxon>
        <taxon>Ascomycota</taxon>
        <taxon>Pezizomycotina</taxon>
        <taxon>Dothideomycetes</taxon>
        <taxon>Pleosporomycetidae</taxon>
        <taxon>Pleosporales</taxon>
        <taxon>Massarineae</taxon>
        <taxon>Trematosphaeriaceae</taxon>
        <taxon>Trematosphaeria</taxon>
    </lineage>
</organism>
<keyword evidence="2" id="KW-1185">Reference proteome</keyword>
<dbReference type="Proteomes" id="UP000800094">
    <property type="component" value="Unassembled WGS sequence"/>
</dbReference>
<dbReference type="GeneID" id="54587136"/>